<dbReference type="EMBL" id="SJSL01000002">
    <property type="protein sequence ID" value="TCD01278.1"/>
    <property type="molecule type" value="Genomic_DNA"/>
</dbReference>
<proteinExistence type="predicted"/>
<keyword evidence="3" id="KW-1185">Reference proteome</keyword>
<dbReference type="SUPFAM" id="SSF54909">
    <property type="entry name" value="Dimeric alpha+beta barrel"/>
    <property type="match status" value="1"/>
</dbReference>
<dbReference type="InterPro" id="IPR007138">
    <property type="entry name" value="ABM_dom"/>
</dbReference>
<organism evidence="2 3">
    <name type="scientific">Pedobacter psychroterrae</name>
    <dbReference type="NCBI Taxonomy" id="2530453"/>
    <lineage>
        <taxon>Bacteria</taxon>
        <taxon>Pseudomonadati</taxon>
        <taxon>Bacteroidota</taxon>
        <taxon>Sphingobacteriia</taxon>
        <taxon>Sphingobacteriales</taxon>
        <taxon>Sphingobacteriaceae</taxon>
        <taxon>Pedobacter</taxon>
    </lineage>
</organism>
<dbReference type="OrthoDB" id="1494517at2"/>
<dbReference type="GO" id="GO:0004497">
    <property type="term" value="F:monooxygenase activity"/>
    <property type="evidence" value="ECO:0007669"/>
    <property type="project" value="UniProtKB-KW"/>
</dbReference>
<sequence>MTTINEENHYLTLINVFIVEPINQQKLVDLLILATESGVAKVKGFISSSLHRSIDGKKVTMYAQWASIEDYEQMRANPLASPYLIEALKIARFEPAMYEVVRTFLPK</sequence>
<accession>A0A4R0NMX0</accession>
<feature type="domain" description="ABM" evidence="1">
    <location>
        <begin position="11"/>
        <end position="101"/>
    </location>
</feature>
<dbReference type="RefSeq" id="WP_131595969.1">
    <property type="nucleotide sequence ID" value="NZ_SJSL01000002.1"/>
</dbReference>
<keyword evidence="2" id="KW-0503">Monooxygenase</keyword>
<evidence type="ECO:0000259" key="1">
    <source>
        <dbReference type="PROSITE" id="PS51725"/>
    </source>
</evidence>
<dbReference type="PROSITE" id="PS51725">
    <property type="entry name" value="ABM"/>
    <property type="match status" value="1"/>
</dbReference>
<evidence type="ECO:0000313" key="2">
    <source>
        <dbReference type="EMBL" id="TCD01278.1"/>
    </source>
</evidence>
<protein>
    <submittedName>
        <fullName evidence="2">Antibiotic biosynthesis monooxygenase</fullName>
    </submittedName>
</protein>
<comment type="caution">
    <text evidence="2">The sequence shown here is derived from an EMBL/GenBank/DDBJ whole genome shotgun (WGS) entry which is preliminary data.</text>
</comment>
<gene>
    <name evidence="2" type="ORF">EZ437_11030</name>
</gene>
<keyword evidence="2" id="KW-0560">Oxidoreductase</keyword>
<evidence type="ECO:0000313" key="3">
    <source>
        <dbReference type="Proteomes" id="UP000293347"/>
    </source>
</evidence>
<dbReference type="Proteomes" id="UP000293347">
    <property type="component" value="Unassembled WGS sequence"/>
</dbReference>
<dbReference type="InterPro" id="IPR011008">
    <property type="entry name" value="Dimeric_a/b-barrel"/>
</dbReference>
<dbReference type="AlphaFoldDB" id="A0A4R0NMX0"/>
<name>A0A4R0NMX0_9SPHI</name>
<dbReference type="Gene3D" id="3.30.70.100">
    <property type="match status" value="1"/>
</dbReference>
<dbReference type="Pfam" id="PF03992">
    <property type="entry name" value="ABM"/>
    <property type="match status" value="1"/>
</dbReference>
<reference evidence="2 3" key="1">
    <citation type="submission" date="2019-02" db="EMBL/GenBank/DDBJ databases">
        <title>Pedobacter sp. RP-1-14 sp. nov., isolated from Arctic soil.</title>
        <authorList>
            <person name="Dahal R.H."/>
        </authorList>
    </citation>
    <scope>NUCLEOTIDE SEQUENCE [LARGE SCALE GENOMIC DNA]</scope>
    <source>
        <strain evidence="2 3">RP-1-14</strain>
    </source>
</reference>